<dbReference type="EMBL" id="KQ981076">
    <property type="protein sequence ID" value="KYN09769.1"/>
    <property type="molecule type" value="Genomic_DNA"/>
</dbReference>
<dbReference type="Proteomes" id="UP000078492">
    <property type="component" value="Unassembled WGS sequence"/>
</dbReference>
<organism evidence="2 3">
    <name type="scientific">Trachymyrmex cornetzi</name>
    <dbReference type="NCBI Taxonomy" id="471704"/>
    <lineage>
        <taxon>Eukaryota</taxon>
        <taxon>Metazoa</taxon>
        <taxon>Ecdysozoa</taxon>
        <taxon>Arthropoda</taxon>
        <taxon>Hexapoda</taxon>
        <taxon>Insecta</taxon>
        <taxon>Pterygota</taxon>
        <taxon>Neoptera</taxon>
        <taxon>Endopterygota</taxon>
        <taxon>Hymenoptera</taxon>
        <taxon>Apocrita</taxon>
        <taxon>Aculeata</taxon>
        <taxon>Formicoidea</taxon>
        <taxon>Formicidae</taxon>
        <taxon>Myrmicinae</taxon>
        <taxon>Trachymyrmex</taxon>
    </lineage>
</organism>
<dbReference type="SUPFAM" id="SSF54001">
    <property type="entry name" value="Cysteine proteinases"/>
    <property type="match status" value="1"/>
</dbReference>
<evidence type="ECO:0000313" key="3">
    <source>
        <dbReference type="Proteomes" id="UP000078492"/>
    </source>
</evidence>
<proteinExistence type="predicted"/>
<dbReference type="InterPro" id="IPR028889">
    <property type="entry name" value="USP"/>
</dbReference>
<gene>
    <name evidence="2" type="ORF">ALC57_18103</name>
</gene>
<sequence length="80" mass="9756">MNAIFHYGSCVEEGHYISMCREGTSWIEIDDVQVIKKQRPRGTKDISILYLQKKYYQKYIISNIYLRCRLRMWKKLLMFL</sequence>
<accession>A0A151ISG4</accession>
<feature type="domain" description="USP" evidence="1">
    <location>
        <begin position="1"/>
        <end position="54"/>
    </location>
</feature>
<name>A0A151ISG4_9HYME</name>
<keyword evidence="3" id="KW-1185">Reference proteome</keyword>
<dbReference type="InterPro" id="IPR038765">
    <property type="entry name" value="Papain-like_cys_pep_sf"/>
</dbReference>
<dbReference type="Gene3D" id="3.90.70.10">
    <property type="entry name" value="Cysteine proteinases"/>
    <property type="match status" value="1"/>
</dbReference>
<dbReference type="PROSITE" id="PS50235">
    <property type="entry name" value="USP_3"/>
    <property type="match status" value="1"/>
</dbReference>
<evidence type="ECO:0000259" key="1">
    <source>
        <dbReference type="PROSITE" id="PS50235"/>
    </source>
</evidence>
<reference evidence="2 3" key="1">
    <citation type="submission" date="2015-09" db="EMBL/GenBank/DDBJ databases">
        <title>Trachymyrmex cornetzi WGS genome.</title>
        <authorList>
            <person name="Nygaard S."/>
            <person name="Hu H."/>
            <person name="Boomsma J."/>
            <person name="Zhang G."/>
        </authorList>
    </citation>
    <scope>NUCLEOTIDE SEQUENCE [LARGE SCALE GENOMIC DNA]</scope>
    <source>
        <strain evidence="2">Tcor2-1</strain>
        <tissue evidence="2">Whole body</tissue>
    </source>
</reference>
<dbReference type="STRING" id="471704.A0A151ISG4"/>
<dbReference type="AlphaFoldDB" id="A0A151ISG4"/>
<protein>
    <recommendedName>
        <fullName evidence="1">USP domain-containing protein</fullName>
    </recommendedName>
</protein>
<evidence type="ECO:0000313" key="2">
    <source>
        <dbReference type="EMBL" id="KYN09769.1"/>
    </source>
</evidence>